<organism evidence="2 3">
    <name type="scientific">Virgibacillus oceani</name>
    <dbReference type="NCBI Taxonomy" id="1479511"/>
    <lineage>
        <taxon>Bacteria</taxon>
        <taxon>Bacillati</taxon>
        <taxon>Bacillota</taxon>
        <taxon>Bacilli</taxon>
        <taxon>Bacillales</taxon>
        <taxon>Bacillaceae</taxon>
        <taxon>Virgibacillus</taxon>
    </lineage>
</organism>
<reference evidence="2" key="1">
    <citation type="journal article" date="2014" name="Int. J. Syst. Evol. Microbiol.">
        <title>Complete genome sequence of Corynebacterium casei LMG S-19264T (=DSM 44701T), isolated from a smear-ripened cheese.</title>
        <authorList>
            <consortium name="US DOE Joint Genome Institute (JGI-PGF)"/>
            <person name="Walter F."/>
            <person name="Albersmeier A."/>
            <person name="Kalinowski J."/>
            <person name="Ruckert C."/>
        </authorList>
    </citation>
    <scope>NUCLEOTIDE SEQUENCE</scope>
    <source>
        <strain evidence="2">CGMCC 1.12754</strain>
    </source>
</reference>
<evidence type="ECO:0000313" key="3">
    <source>
        <dbReference type="Proteomes" id="UP000622860"/>
    </source>
</evidence>
<evidence type="ECO:0000256" key="1">
    <source>
        <dbReference type="SAM" id="MobiDB-lite"/>
    </source>
</evidence>
<reference evidence="2" key="2">
    <citation type="submission" date="2020-09" db="EMBL/GenBank/DDBJ databases">
        <authorList>
            <person name="Sun Q."/>
            <person name="Zhou Y."/>
        </authorList>
    </citation>
    <scope>NUCLEOTIDE SEQUENCE</scope>
    <source>
        <strain evidence="2">CGMCC 1.12754</strain>
    </source>
</reference>
<dbReference type="EMBL" id="BMFR01000001">
    <property type="protein sequence ID" value="GGG61076.1"/>
    <property type="molecule type" value="Genomic_DNA"/>
</dbReference>
<dbReference type="Proteomes" id="UP000622860">
    <property type="component" value="Unassembled WGS sequence"/>
</dbReference>
<name>A0A917GY80_9BACI</name>
<accession>A0A917GY80</accession>
<sequence>MSNETIVAKGFLIIPRLKIENPRDKMLFLFLFERANFADDKLCKRGELITSKKQLEELTGWTYGIIRGAISRLEGHGLIVAETLSQKRGTKIRINNYSFFQDLTNYKTDSSFLRYEDSKQDNKQYQHPNNKQSNAENPELQGNTDPYEVTDNKEDTKKDNKRANKEKCNTITEFLNSISEQNVYNKKENCLFLELVEKYSIGHLLFYNKDEIANFVDFAADINSLILNIDRLILMDYLNIVRLARSSKKVSLRVIAKFLDDVLNYPIKTVESALRVHLQNHPDKIEAYTIGIIKNMADQNINVQKEKHFQKKGPSKSREREARLRAKGYLANTGDVQFDY</sequence>
<protein>
    <submittedName>
        <fullName evidence="2">Uncharacterized protein</fullName>
    </submittedName>
</protein>
<dbReference type="RefSeq" id="WP_188453340.1">
    <property type="nucleotide sequence ID" value="NZ_BMFR01000001.1"/>
</dbReference>
<gene>
    <name evidence="2" type="ORF">GCM10011398_00420</name>
</gene>
<feature type="compositionally biased region" description="Basic and acidic residues" evidence="1">
    <location>
        <begin position="150"/>
        <end position="163"/>
    </location>
</feature>
<comment type="caution">
    <text evidence="2">The sequence shown here is derived from an EMBL/GenBank/DDBJ whole genome shotgun (WGS) entry which is preliminary data.</text>
</comment>
<feature type="compositionally biased region" description="Polar residues" evidence="1">
    <location>
        <begin position="125"/>
        <end position="144"/>
    </location>
</feature>
<proteinExistence type="predicted"/>
<dbReference type="AlphaFoldDB" id="A0A917GY80"/>
<keyword evidence="3" id="KW-1185">Reference proteome</keyword>
<feature type="region of interest" description="Disordered" evidence="1">
    <location>
        <begin position="118"/>
        <end position="163"/>
    </location>
</feature>
<evidence type="ECO:0000313" key="2">
    <source>
        <dbReference type="EMBL" id="GGG61076.1"/>
    </source>
</evidence>